<keyword evidence="3" id="KW-1185">Reference proteome</keyword>
<feature type="compositionally biased region" description="Low complexity" evidence="1">
    <location>
        <begin position="271"/>
        <end position="289"/>
    </location>
</feature>
<comment type="caution">
    <text evidence="2">The sequence shown here is derived from an EMBL/GenBank/DDBJ whole genome shotgun (WGS) entry which is preliminary data.</text>
</comment>
<organism evidence="2 3">
    <name type="scientific">Discostella pseudostelligera</name>
    <dbReference type="NCBI Taxonomy" id="259834"/>
    <lineage>
        <taxon>Eukaryota</taxon>
        <taxon>Sar</taxon>
        <taxon>Stramenopiles</taxon>
        <taxon>Ochrophyta</taxon>
        <taxon>Bacillariophyta</taxon>
        <taxon>Coscinodiscophyceae</taxon>
        <taxon>Thalassiosirophycidae</taxon>
        <taxon>Stephanodiscales</taxon>
        <taxon>Stephanodiscaceae</taxon>
        <taxon>Discostella</taxon>
    </lineage>
</organism>
<feature type="compositionally biased region" description="Low complexity" evidence="1">
    <location>
        <begin position="637"/>
        <end position="655"/>
    </location>
</feature>
<evidence type="ECO:0000313" key="2">
    <source>
        <dbReference type="EMBL" id="KAL3764689.1"/>
    </source>
</evidence>
<feature type="region of interest" description="Disordered" evidence="1">
    <location>
        <begin position="584"/>
        <end position="608"/>
    </location>
</feature>
<evidence type="ECO:0000256" key="1">
    <source>
        <dbReference type="SAM" id="MobiDB-lite"/>
    </source>
</evidence>
<feature type="region of interest" description="Disordered" evidence="1">
    <location>
        <begin position="244"/>
        <end position="314"/>
    </location>
</feature>
<feature type="compositionally biased region" description="Basic and acidic residues" evidence="1">
    <location>
        <begin position="244"/>
        <end position="255"/>
    </location>
</feature>
<name>A0ABD3MKW2_9STRA</name>
<gene>
    <name evidence="2" type="ORF">ACHAWU_001519</name>
</gene>
<proteinExistence type="predicted"/>
<feature type="region of interest" description="Disordered" evidence="1">
    <location>
        <begin position="626"/>
        <end position="673"/>
    </location>
</feature>
<dbReference type="AlphaFoldDB" id="A0ABD3MKW2"/>
<protein>
    <submittedName>
        <fullName evidence="2">Uncharacterized protein</fullName>
    </submittedName>
</protein>
<accession>A0ABD3MKW2</accession>
<dbReference type="EMBL" id="JALLBG020000102">
    <property type="protein sequence ID" value="KAL3764689.1"/>
    <property type="molecule type" value="Genomic_DNA"/>
</dbReference>
<feature type="region of interest" description="Disordered" evidence="1">
    <location>
        <begin position="781"/>
        <end position="819"/>
    </location>
</feature>
<feature type="compositionally biased region" description="Basic and acidic residues" evidence="1">
    <location>
        <begin position="549"/>
        <end position="560"/>
    </location>
</feature>
<sequence length="835" mass="92443">MMTASSSMDELSCSSISYSTDAAAAATITTNGDDGDEYSDFRSYLKEDVSYDAIAVTAAVDTTTTDVTVTASADATTVVADVVATPAVVEDDKDTNIDTNTAMDLDFVPPPPPHIELLQLSTDATVSSFVSSQSYGGNSVTCIAHVMSYLDDDSRESARLSCSYLRAAVRQYHAYVKSISSMMSTSNADLAVAEGEEEVDDEEEEVKEETLIYLQDLLHKQQLQEQNQHHRSLSSLERLIDARDTIPSTPDERSVKPLINGNNHHHDHPEQQQQHYQQSPPQLPYHQPSPSHPPPNFRYASESASSSFKTESLDDSTLLSYPYQQTIIEEDDEESWELNPAAMQNINNDGGQVQKQLQEEDLEIDVRDCIHARIIERKNNATAKVEEGSDKVNNNNSNSTTPDILAQFSDAMLYGDTPPVLSQFMSGIVDSAKLAVSQLYNHQQNGGGWRNAIMSNDDDGVDDSGPIKIGDKYYSHNEALRRWRRAKVKLEDRYHGIDMEGNVKMEQTTYFEKSSLFQDRDAKGEKIYERNYWEEGMMEGIIEDEEEEKVGSDKEKKDAEVGGEPNMSIDRIVKKYAKLNKVPKENPAVNEEEEEEEVERKGDGEEGNEEIAEKNYNGGYHFKRTDRLLGTPKGDSDTAASSSLSSTCSWDSLPTTAPPPPPPEQQSPLTTAPRRMSLQNISNTTATPRSDNEIDCLAEEGSVPPDMMSRTSMSSPGMAYNFIGGNTVRKDCEQSVLGSQYGMEVLLKVPKKTTTARKPRSLASHNFGVAKVVAKQAPVVKQTHEVTPPSPLRSQLKKNKPSSWTNRTTSTPKNNTSKTILPLKLKLGIMKSVKA</sequence>
<feature type="region of interest" description="Disordered" evidence="1">
    <location>
        <begin position="543"/>
        <end position="566"/>
    </location>
</feature>
<dbReference type="Proteomes" id="UP001530293">
    <property type="component" value="Unassembled WGS sequence"/>
</dbReference>
<reference evidence="2 3" key="1">
    <citation type="submission" date="2024-10" db="EMBL/GenBank/DDBJ databases">
        <title>Updated reference genomes for cyclostephanoid diatoms.</title>
        <authorList>
            <person name="Roberts W.R."/>
            <person name="Alverson A.J."/>
        </authorList>
    </citation>
    <scope>NUCLEOTIDE SEQUENCE [LARGE SCALE GENOMIC DNA]</scope>
    <source>
        <strain evidence="2 3">AJA232-27</strain>
    </source>
</reference>
<evidence type="ECO:0000313" key="3">
    <source>
        <dbReference type="Proteomes" id="UP001530293"/>
    </source>
</evidence>
<feature type="compositionally biased region" description="Low complexity" evidence="1">
    <location>
        <begin position="805"/>
        <end position="819"/>
    </location>
</feature>
<feature type="compositionally biased region" description="Pro residues" evidence="1">
    <location>
        <begin position="656"/>
        <end position="665"/>
    </location>
</feature>